<accession>Q08QW6</accession>
<dbReference type="Proteomes" id="UP000032702">
    <property type="component" value="Unassembled WGS sequence"/>
</dbReference>
<proteinExistence type="predicted"/>
<name>Q08QW6_STIAD</name>
<feature type="non-terminal residue" evidence="2">
    <location>
        <position position="114"/>
    </location>
</feature>
<sequence length="114" mass="11500">MSRPIPALRIPFLEVVSTTWASPSGVSSRVVSGWTASFSSRVFSRDGPSAAPDSVRGSPFAWEPFCFDLDVPAFTVGRAAKALSSPVPPEPSDASLPEGSGGGASAMAAGSGSG</sequence>
<gene>
    <name evidence="2" type="ORF">STIAU_1150</name>
</gene>
<organism evidence="2 3">
    <name type="scientific">Stigmatella aurantiaca (strain DW4/3-1)</name>
    <dbReference type="NCBI Taxonomy" id="378806"/>
    <lineage>
        <taxon>Bacteria</taxon>
        <taxon>Pseudomonadati</taxon>
        <taxon>Myxococcota</taxon>
        <taxon>Myxococcia</taxon>
        <taxon>Myxococcales</taxon>
        <taxon>Cystobacterineae</taxon>
        <taxon>Archangiaceae</taxon>
        <taxon>Stigmatella</taxon>
    </lineage>
</organism>
<reference evidence="2 3" key="1">
    <citation type="submission" date="2006-04" db="EMBL/GenBank/DDBJ databases">
        <authorList>
            <person name="Nierman W.C."/>
        </authorList>
    </citation>
    <scope>NUCLEOTIDE SEQUENCE [LARGE SCALE GENOMIC DNA]</scope>
    <source>
        <strain evidence="2 3">DW4/3-1</strain>
    </source>
</reference>
<evidence type="ECO:0000256" key="1">
    <source>
        <dbReference type="SAM" id="MobiDB-lite"/>
    </source>
</evidence>
<evidence type="ECO:0000313" key="3">
    <source>
        <dbReference type="Proteomes" id="UP000032702"/>
    </source>
</evidence>
<feature type="region of interest" description="Disordered" evidence="1">
    <location>
        <begin position="82"/>
        <end position="114"/>
    </location>
</feature>
<comment type="caution">
    <text evidence="2">The sequence shown here is derived from an EMBL/GenBank/DDBJ whole genome shotgun (WGS) entry which is preliminary data.</text>
</comment>
<protein>
    <submittedName>
        <fullName evidence="2">Uncharacterized protein</fullName>
    </submittedName>
</protein>
<dbReference type="EMBL" id="AAMD01000198">
    <property type="protein sequence ID" value="EAU62877.1"/>
    <property type="molecule type" value="Genomic_DNA"/>
</dbReference>
<feature type="compositionally biased region" description="Low complexity" evidence="1">
    <location>
        <begin position="105"/>
        <end position="114"/>
    </location>
</feature>
<dbReference type="AlphaFoldDB" id="Q08QW6"/>
<evidence type="ECO:0000313" key="2">
    <source>
        <dbReference type="EMBL" id="EAU62877.1"/>
    </source>
</evidence>